<proteinExistence type="predicted"/>
<keyword evidence="3" id="KW-1185">Reference proteome</keyword>
<organism evidence="2 3">
    <name type="scientific">Tenacibaculum todarodis</name>
    <dbReference type="NCBI Taxonomy" id="1850252"/>
    <lineage>
        <taxon>Bacteria</taxon>
        <taxon>Pseudomonadati</taxon>
        <taxon>Bacteroidota</taxon>
        <taxon>Flavobacteriia</taxon>
        <taxon>Flavobacteriales</taxon>
        <taxon>Flavobacteriaceae</taxon>
        <taxon>Tenacibaculum</taxon>
    </lineage>
</organism>
<feature type="chain" id="PRO_5012566477" description="Lipid/polyisoprenoid-binding YceI-like domain-containing protein" evidence="1">
    <location>
        <begin position="19"/>
        <end position="243"/>
    </location>
</feature>
<dbReference type="InterPro" id="IPR046230">
    <property type="entry name" value="DUF6263"/>
</dbReference>
<dbReference type="AlphaFoldDB" id="A0A1L3JIR1"/>
<dbReference type="RefSeq" id="WP_072555308.1">
    <property type="nucleotide sequence ID" value="NZ_CP018155.1"/>
</dbReference>
<dbReference type="Proteomes" id="UP000181898">
    <property type="component" value="Chromosome"/>
</dbReference>
<dbReference type="EMBL" id="CP018155">
    <property type="protein sequence ID" value="APG64982.1"/>
    <property type="molecule type" value="Genomic_DNA"/>
</dbReference>
<name>A0A1L3JIR1_9FLAO</name>
<protein>
    <recommendedName>
        <fullName evidence="4">Lipid/polyisoprenoid-binding YceI-like domain-containing protein</fullName>
    </recommendedName>
</protein>
<evidence type="ECO:0000313" key="2">
    <source>
        <dbReference type="EMBL" id="APG64982.1"/>
    </source>
</evidence>
<dbReference type="Pfam" id="PF19777">
    <property type="entry name" value="DUF6263"/>
    <property type="match status" value="1"/>
</dbReference>
<sequence>MKKFLILVLVIASSLTFAQESVLLRLKYNKGDKYAFKMKQTLDSSVGMKATNIDMISKITDVSNDLFTSETKIDKMKIDTDIGLFPVSFDSSKEDSELDEIGLMLKQQMSPMLQMIITTKSNVHGKVMDVKVTPDSPMTAQFKNQFNVVFPEKPVKVGDTWIDETAQQGLKNVIEYKVTSITSEKVVLTLTGNVTGQATGTATSGSVEIDRASGALLKSLINNNINAGGQEVKVGIELTMEKI</sequence>
<keyword evidence="1" id="KW-0732">Signal</keyword>
<evidence type="ECO:0000313" key="3">
    <source>
        <dbReference type="Proteomes" id="UP000181898"/>
    </source>
</evidence>
<reference evidence="2 3" key="1">
    <citation type="submission" date="2016-11" db="EMBL/GenBank/DDBJ databases">
        <title>Tenacibaculum sp. LPB0136, isolated from marine environment.</title>
        <authorList>
            <person name="Kim E."/>
            <person name="Yi H."/>
        </authorList>
    </citation>
    <scope>NUCLEOTIDE SEQUENCE [LARGE SCALE GENOMIC DNA]</scope>
    <source>
        <strain evidence="2 3">LPB0136</strain>
    </source>
</reference>
<accession>A0A1L3JIR1</accession>
<dbReference type="OrthoDB" id="1199105at2"/>
<gene>
    <name evidence="2" type="ORF">LPB136_06270</name>
</gene>
<dbReference type="KEGG" id="ten:LPB136_06270"/>
<evidence type="ECO:0000256" key="1">
    <source>
        <dbReference type="SAM" id="SignalP"/>
    </source>
</evidence>
<feature type="signal peptide" evidence="1">
    <location>
        <begin position="1"/>
        <end position="18"/>
    </location>
</feature>
<evidence type="ECO:0008006" key="4">
    <source>
        <dbReference type="Google" id="ProtNLM"/>
    </source>
</evidence>